<gene>
    <name evidence="2" type="ORF">QBC40DRAFT_295540</name>
</gene>
<dbReference type="AlphaFoldDB" id="A0AAN7AY74"/>
<organism evidence="2 3">
    <name type="scientific">Triangularia verruculosa</name>
    <dbReference type="NCBI Taxonomy" id="2587418"/>
    <lineage>
        <taxon>Eukaryota</taxon>
        <taxon>Fungi</taxon>
        <taxon>Dikarya</taxon>
        <taxon>Ascomycota</taxon>
        <taxon>Pezizomycotina</taxon>
        <taxon>Sordariomycetes</taxon>
        <taxon>Sordariomycetidae</taxon>
        <taxon>Sordariales</taxon>
        <taxon>Podosporaceae</taxon>
        <taxon>Triangularia</taxon>
    </lineage>
</organism>
<dbReference type="EMBL" id="MU863905">
    <property type="protein sequence ID" value="KAK4201640.1"/>
    <property type="molecule type" value="Genomic_DNA"/>
</dbReference>
<feature type="region of interest" description="Disordered" evidence="1">
    <location>
        <begin position="286"/>
        <end position="312"/>
    </location>
</feature>
<protein>
    <submittedName>
        <fullName evidence="2">Uncharacterized protein</fullName>
    </submittedName>
</protein>
<dbReference type="Proteomes" id="UP001303160">
    <property type="component" value="Unassembled WGS sequence"/>
</dbReference>
<proteinExistence type="predicted"/>
<sequence length="312" mass="34249">MVPAMIIGLKRCGERLEGWRSGYEHPKFSTDSQDSHQTSLCHPAASRPWLPAYVVDHYCVSKDSYLVRQGPRQMHALRPMATAVERILGGWRSTSQSAMPSNNQPASFLIRHLAVTFVMGCLLSDSDDCIGGADGLNTSTCDYRIHAYGIAENVLAGAVDVSIAETLERRSFSRQATSRNGISVPPACFFPRERGSGGKAFVPLQQRLFPDVGALGKNGDRRSIFGCRKDPASLGVVEDRGNRGTHVCDNTEADEFFWGGRGGACPLKGWRMRPRLRKDLTIRRNADAISRNRKRGSGGRTRQLSGSVDPVN</sequence>
<reference evidence="2" key="2">
    <citation type="submission" date="2023-05" db="EMBL/GenBank/DDBJ databases">
        <authorList>
            <consortium name="Lawrence Berkeley National Laboratory"/>
            <person name="Steindorff A."/>
            <person name="Hensen N."/>
            <person name="Bonometti L."/>
            <person name="Westerberg I."/>
            <person name="Brannstrom I.O."/>
            <person name="Guillou S."/>
            <person name="Cros-Aarteil S."/>
            <person name="Calhoun S."/>
            <person name="Haridas S."/>
            <person name="Kuo A."/>
            <person name="Mondo S."/>
            <person name="Pangilinan J."/>
            <person name="Riley R."/>
            <person name="Labutti K."/>
            <person name="Andreopoulos B."/>
            <person name="Lipzen A."/>
            <person name="Chen C."/>
            <person name="Yanf M."/>
            <person name="Daum C."/>
            <person name="Ng V."/>
            <person name="Clum A."/>
            <person name="Ohm R."/>
            <person name="Martin F."/>
            <person name="Silar P."/>
            <person name="Natvig D."/>
            <person name="Lalanne C."/>
            <person name="Gautier V."/>
            <person name="Ament-Velasquez S.L."/>
            <person name="Kruys A."/>
            <person name="Hutchinson M.I."/>
            <person name="Powell A.J."/>
            <person name="Barry K."/>
            <person name="Miller A.N."/>
            <person name="Grigoriev I.V."/>
            <person name="Debuchy R."/>
            <person name="Gladieux P."/>
            <person name="Thoren M.H."/>
            <person name="Johannesson H."/>
        </authorList>
    </citation>
    <scope>NUCLEOTIDE SEQUENCE</scope>
    <source>
        <strain evidence="2">CBS 315.58</strain>
    </source>
</reference>
<evidence type="ECO:0000256" key="1">
    <source>
        <dbReference type="SAM" id="MobiDB-lite"/>
    </source>
</evidence>
<keyword evidence="3" id="KW-1185">Reference proteome</keyword>
<comment type="caution">
    <text evidence="2">The sequence shown here is derived from an EMBL/GenBank/DDBJ whole genome shotgun (WGS) entry which is preliminary data.</text>
</comment>
<evidence type="ECO:0000313" key="3">
    <source>
        <dbReference type="Proteomes" id="UP001303160"/>
    </source>
</evidence>
<accession>A0AAN7AY74</accession>
<reference evidence="2" key="1">
    <citation type="journal article" date="2023" name="Mol. Phylogenet. Evol.">
        <title>Genome-scale phylogeny and comparative genomics of the fungal order Sordariales.</title>
        <authorList>
            <person name="Hensen N."/>
            <person name="Bonometti L."/>
            <person name="Westerberg I."/>
            <person name="Brannstrom I.O."/>
            <person name="Guillou S."/>
            <person name="Cros-Aarteil S."/>
            <person name="Calhoun S."/>
            <person name="Haridas S."/>
            <person name="Kuo A."/>
            <person name="Mondo S."/>
            <person name="Pangilinan J."/>
            <person name="Riley R."/>
            <person name="LaButti K."/>
            <person name="Andreopoulos B."/>
            <person name="Lipzen A."/>
            <person name="Chen C."/>
            <person name="Yan M."/>
            <person name="Daum C."/>
            <person name="Ng V."/>
            <person name="Clum A."/>
            <person name="Steindorff A."/>
            <person name="Ohm R.A."/>
            <person name="Martin F."/>
            <person name="Silar P."/>
            <person name="Natvig D.O."/>
            <person name="Lalanne C."/>
            <person name="Gautier V."/>
            <person name="Ament-Velasquez S.L."/>
            <person name="Kruys A."/>
            <person name="Hutchinson M.I."/>
            <person name="Powell A.J."/>
            <person name="Barry K."/>
            <person name="Miller A.N."/>
            <person name="Grigoriev I.V."/>
            <person name="Debuchy R."/>
            <person name="Gladieux P."/>
            <person name="Hiltunen Thoren M."/>
            <person name="Johannesson H."/>
        </authorList>
    </citation>
    <scope>NUCLEOTIDE SEQUENCE</scope>
    <source>
        <strain evidence="2">CBS 315.58</strain>
    </source>
</reference>
<evidence type="ECO:0000313" key="2">
    <source>
        <dbReference type="EMBL" id="KAK4201640.1"/>
    </source>
</evidence>
<name>A0AAN7AY74_9PEZI</name>